<proteinExistence type="predicted"/>
<geneLocation type="chloroplast" evidence="1"/>
<dbReference type="GeneID" id="18667609"/>
<name>W8DW17_9FLOR</name>
<dbReference type="SUPFAM" id="SSF64288">
    <property type="entry name" value="Chorismate lyase-like"/>
    <property type="match status" value="1"/>
</dbReference>
<accession>W8DW17</accession>
<dbReference type="Gene3D" id="3.40.1410.10">
    <property type="entry name" value="Chorismate lyase-like"/>
    <property type="match status" value="1"/>
</dbReference>
<dbReference type="AlphaFoldDB" id="W8DW17"/>
<dbReference type="Pfam" id="PF01947">
    <property type="entry name" value="Rv2949c-like"/>
    <property type="match status" value="1"/>
</dbReference>
<evidence type="ECO:0000313" key="1">
    <source>
        <dbReference type="EMBL" id="AHH24671.1"/>
    </source>
</evidence>
<evidence type="ECO:0008006" key="2">
    <source>
        <dbReference type="Google" id="ProtNLM"/>
    </source>
</evidence>
<keyword evidence="1" id="KW-0150">Chloroplast</keyword>
<dbReference type="InterPro" id="IPR002800">
    <property type="entry name" value="Rv2949c-like"/>
</dbReference>
<gene>
    <name evidence="1" type="primary">ycf21</name>
</gene>
<organism evidence="1">
    <name type="scientific">Gracilaria salicornia</name>
    <dbReference type="NCBI Taxonomy" id="172968"/>
    <lineage>
        <taxon>Eukaryota</taxon>
        <taxon>Rhodophyta</taxon>
        <taxon>Florideophyceae</taxon>
        <taxon>Rhodymeniophycidae</taxon>
        <taxon>Gracilariales</taxon>
        <taxon>Gracilariaceae</taxon>
        <taxon>Gracilaria</taxon>
    </lineage>
</organism>
<keyword evidence="1" id="KW-0934">Plastid</keyword>
<dbReference type="RefSeq" id="YP_009019703.1">
    <property type="nucleotide sequence ID" value="NC_023785.1"/>
</dbReference>
<sequence>MNLSNSFTYIINMSLNNLHSFNEQTYHLIPPEWKFILMSDGSFTQNLNSLTGQQIITCPTYIKHQYISPKTKIRKVYLQDTTKRNLAFAQSNWILQINNKIYETLNNNQPIGKSLIKHQIDIYKDIHEIYYVYSVYLEHIFKSREPIWGRKYTIYHEYQPITTIQEFFSPYIISFFNFI</sequence>
<reference evidence="1" key="1">
    <citation type="journal article" date="2014" name="Phycologia">
        <title>Highly conserved organellar genomes in the Gracilariales as inferred using new data from the Hawaiian invasive red alga Gracilaria salicornia (Rhodophyta).</title>
        <authorList>
            <person name="Campbell M.A."/>
            <person name="Presting G.G."/>
            <person name="Bennett M.S."/>
            <person name="Sherwood A.R."/>
        </authorList>
    </citation>
    <scope>NUCLEOTIDE SEQUENCE</scope>
</reference>
<dbReference type="InterPro" id="IPR028978">
    <property type="entry name" value="Chorismate_lyase_/UTRA_dom_sf"/>
</dbReference>
<protein>
    <recommendedName>
        <fullName evidence="2">Ycf21</fullName>
    </recommendedName>
</protein>
<dbReference type="EMBL" id="KF861575">
    <property type="protein sequence ID" value="AHH24671.1"/>
    <property type="molecule type" value="Genomic_DNA"/>
</dbReference>